<dbReference type="AlphaFoldDB" id="A0A432GFW6"/>
<evidence type="ECO:0000256" key="3">
    <source>
        <dbReference type="PIRSR" id="PIRSR037505-2"/>
    </source>
</evidence>
<proteinExistence type="predicted"/>
<dbReference type="EMBL" id="QNZI01000274">
    <property type="protein sequence ID" value="RTZ82385.1"/>
    <property type="molecule type" value="Genomic_DNA"/>
</dbReference>
<dbReference type="PANTHER" id="PTHR11103">
    <property type="entry name" value="SLR1189 PROTEIN"/>
    <property type="match status" value="1"/>
</dbReference>
<dbReference type="PIRSF" id="PIRSF037505">
    <property type="entry name" value="Betaine_HMT"/>
    <property type="match status" value="1"/>
</dbReference>
<comment type="caution">
    <text evidence="4">Lacks conserved residue(s) required for the propagation of feature annotation.</text>
</comment>
<gene>
    <name evidence="6" type="ORF">DSY94_10485</name>
</gene>
<feature type="binding site" evidence="3">
    <location>
        <position position="302"/>
    </location>
    <ligand>
        <name>Zn(2+)</name>
        <dbReference type="ChEBI" id="CHEBI:29105"/>
    </ligand>
</feature>
<protein>
    <recommendedName>
        <fullName evidence="5">Hcy-binding domain-containing protein</fullName>
    </recommendedName>
</protein>
<evidence type="ECO:0000259" key="5">
    <source>
        <dbReference type="PROSITE" id="PS50970"/>
    </source>
</evidence>
<dbReference type="GO" id="GO:0032259">
    <property type="term" value="P:methylation"/>
    <property type="evidence" value="ECO:0007669"/>
    <property type="project" value="UniProtKB-KW"/>
</dbReference>
<accession>A0A432GFW6</accession>
<dbReference type="SUPFAM" id="SSF82282">
    <property type="entry name" value="Homocysteine S-methyltransferase"/>
    <property type="match status" value="1"/>
</dbReference>
<keyword evidence="2" id="KW-0808">Transferase</keyword>
<keyword evidence="1" id="KW-0489">Methyltransferase</keyword>
<dbReference type="GO" id="GO:0009086">
    <property type="term" value="P:methionine biosynthetic process"/>
    <property type="evidence" value="ECO:0007669"/>
    <property type="project" value="InterPro"/>
</dbReference>
<name>A0A432GFW6_9DELT</name>
<dbReference type="GO" id="GO:0008270">
    <property type="term" value="F:zinc ion binding"/>
    <property type="evidence" value="ECO:0007669"/>
    <property type="project" value="InterPro"/>
</dbReference>
<dbReference type="Proteomes" id="UP000287176">
    <property type="component" value="Unassembled WGS sequence"/>
</dbReference>
<dbReference type="PANTHER" id="PTHR11103:SF18">
    <property type="entry name" value="SLR1189 PROTEIN"/>
    <property type="match status" value="1"/>
</dbReference>
<sequence length="327" mass="35750">MSVCKWNKSDGRIMTSLFERLNDNEIILLDGGVSTEIQKRGVAMDSDVWSGLAHKSHPEVVLQVHEDYIRAGAQVITANTYSTARHVLESIDLGGEVRAINTEAVQLAKEARDNSAKDETWIAGSMSSMAPFNSAQEVANGEKVAQNYQELAEIIAEAGVDLIITEMMRDTVNAKLVIEAALSTGLPVWIGYSAMMSDDGKSVQTWRWKNSLSSVDFEELVEAVSPLGGDAAGIMHSQVRDTPPALEILGRHWSGPKLAYAETGEIEKPDWNFKEICTPNEYAAEIEGWINNYGVQIIGGCCGTGPEHIRILKECLPRHLPVSSVPI</sequence>
<comment type="cofactor">
    <cofactor evidence="3">
        <name>Zn(2+)</name>
        <dbReference type="ChEBI" id="CHEBI:29105"/>
    </cofactor>
    <text evidence="3">Binds 1 zinc ion per subunit.</text>
</comment>
<dbReference type="GO" id="GO:0008168">
    <property type="term" value="F:methyltransferase activity"/>
    <property type="evidence" value="ECO:0007669"/>
    <property type="project" value="UniProtKB-KW"/>
</dbReference>
<reference evidence="6 7" key="1">
    <citation type="submission" date="2018-06" db="EMBL/GenBank/DDBJ databases">
        <title>Combined omics and stable isotope probing to characterize newly discovered Mariana Back-Arc vent microbial communities.</title>
        <authorList>
            <person name="Trembath-Reichert E."/>
            <person name="Huber J.A."/>
        </authorList>
    </citation>
    <scope>NUCLEOTIDE SEQUENCE [LARGE SCALE GENOMIC DNA]</scope>
    <source>
        <strain evidence="6">MAG 24</strain>
    </source>
</reference>
<evidence type="ECO:0000313" key="6">
    <source>
        <dbReference type="EMBL" id="RTZ82385.1"/>
    </source>
</evidence>
<dbReference type="InterPro" id="IPR036589">
    <property type="entry name" value="HCY_dom_sf"/>
</dbReference>
<organism evidence="6 7">
    <name type="scientific">SAR324 cluster bacterium</name>
    <dbReference type="NCBI Taxonomy" id="2024889"/>
    <lineage>
        <taxon>Bacteria</taxon>
        <taxon>Deltaproteobacteria</taxon>
        <taxon>SAR324 cluster</taxon>
    </lineage>
</organism>
<dbReference type="InterPro" id="IPR003726">
    <property type="entry name" value="HCY_dom"/>
</dbReference>
<dbReference type="Gene3D" id="3.20.20.330">
    <property type="entry name" value="Homocysteine-binding-like domain"/>
    <property type="match status" value="1"/>
</dbReference>
<evidence type="ECO:0000313" key="7">
    <source>
        <dbReference type="Proteomes" id="UP000287176"/>
    </source>
</evidence>
<keyword evidence="3" id="KW-0862">Zinc</keyword>
<dbReference type="InterPro" id="IPR017226">
    <property type="entry name" value="BHMT-like"/>
</dbReference>
<evidence type="ECO:0000256" key="2">
    <source>
        <dbReference type="ARBA" id="ARBA00022679"/>
    </source>
</evidence>
<evidence type="ECO:0000256" key="1">
    <source>
        <dbReference type="ARBA" id="ARBA00022603"/>
    </source>
</evidence>
<feature type="binding site" evidence="3">
    <location>
        <position position="301"/>
    </location>
    <ligand>
        <name>Zn(2+)</name>
        <dbReference type="ChEBI" id="CHEBI:29105"/>
    </ligand>
</feature>
<dbReference type="Pfam" id="PF02574">
    <property type="entry name" value="S-methyl_trans"/>
    <property type="match status" value="1"/>
</dbReference>
<comment type="caution">
    <text evidence="6">The sequence shown here is derived from an EMBL/GenBank/DDBJ whole genome shotgun (WGS) entry which is preliminary data.</text>
</comment>
<dbReference type="PROSITE" id="PS50970">
    <property type="entry name" value="HCY"/>
    <property type="match status" value="1"/>
</dbReference>
<feature type="domain" description="Hcy-binding" evidence="5">
    <location>
        <begin position="15"/>
        <end position="316"/>
    </location>
</feature>
<keyword evidence="3" id="KW-0479">Metal-binding</keyword>
<evidence type="ECO:0000256" key="4">
    <source>
        <dbReference type="PROSITE-ProRule" id="PRU00333"/>
    </source>
</evidence>